<dbReference type="OrthoDB" id="675068at2759"/>
<dbReference type="PANTHER" id="PTHR47594">
    <property type="entry name" value="PPR CONTAINING PLANT-LIKE PROTEIN"/>
    <property type="match status" value="1"/>
</dbReference>
<dbReference type="InterPro" id="IPR044190">
    <property type="entry name" value="THA8-like"/>
</dbReference>
<evidence type="ECO:0000313" key="1">
    <source>
        <dbReference type="EMBL" id="KAF5739162.1"/>
    </source>
</evidence>
<reference evidence="1 2" key="1">
    <citation type="journal article" date="2020" name="Nat. Commun.">
        <title>Genome of Tripterygium wilfordii and identification of cytochrome P450 involved in triptolide biosynthesis.</title>
        <authorList>
            <person name="Tu L."/>
            <person name="Su P."/>
            <person name="Zhang Z."/>
            <person name="Gao L."/>
            <person name="Wang J."/>
            <person name="Hu T."/>
            <person name="Zhou J."/>
            <person name="Zhang Y."/>
            <person name="Zhao Y."/>
            <person name="Liu Y."/>
            <person name="Song Y."/>
            <person name="Tong Y."/>
            <person name="Lu Y."/>
            <person name="Yang J."/>
            <person name="Xu C."/>
            <person name="Jia M."/>
            <person name="Peters R.J."/>
            <person name="Huang L."/>
            <person name="Gao W."/>
        </authorList>
    </citation>
    <scope>NUCLEOTIDE SEQUENCE [LARGE SCALE GENOMIC DNA]</scope>
    <source>
        <strain evidence="2">cv. XIE 37</strain>
        <tissue evidence="1">Leaf</tissue>
    </source>
</reference>
<dbReference type="EMBL" id="JAAARO010000012">
    <property type="protein sequence ID" value="KAF5739162.1"/>
    <property type="molecule type" value="Genomic_DNA"/>
</dbReference>
<name>A0A7J7CYI4_TRIWF</name>
<dbReference type="GO" id="GO:0000373">
    <property type="term" value="P:Group II intron splicing"/>
    <property type="evidence" value="ECO:0007669"/>
    <property type="project" value="InterPro"/>
</dbReference>
<accession>A0A7J7CYI4</accession>
<dbReference type="AlphaFoldDB" id="A0A7J7CYI4"/>
<keyword evidence="2" id="KW-1185">Reference proteome</keyword>
<sequence>MVLAATLRSPFVFLTQLSPTPKPNPNTTTTTSFRVPVLCGPRDNRGPLVKGRILSTEAIHAIQSLKRAHRLNPNNHSSLPSLSRLLKPDLLAALRELLRQDHCGLALHVLSTFRSEFPQCTPDLNLYADVASALARNQMYDEIDRLICDLEKDEGNVRWGEDRALVRLVKIVIGTGRSESTVKIYWMLKRSGCGVQWEGDEYVAKVLSKGLRRMGSADLADEVENEFCRVVGGNFGEMRRVMG</sequence>
<dbReference type="InterPro" id="IPR011990">
    <property type="entry name" value="TPR-like_helical_dom_sf"/>
</dbReference>
<proteinExistence type="predicted"/>
<comment type="caution">
    <text evidence="1">The sequence shown here is derived from an EMBL/GenBank/DDBJ whole genome shotgun (WGS) entry which is preliminary data.</text>
</comment>
<organism evidence="1 2">
    <name type="scientific">Tripterygium wilfordii</name>
    <name type="common">Thunder God vine</name>
    <dbReference type="NCBI Taxonomy" id="458696"/>
    <lineage>
        <taxon>Eukaryota</taxon>
        <taxon>Viridiplantae</taxon>
        <taxon>Streptophyta</taxon>
        <taxon>Embryophyta</taxon>
        <taxon>Tracheophyta</taxon>
        <taxon>Spermatophyta</taxon>
        <taxon>Magnoliopsida</taxon>
        <taxon>eudicotyledons</taxon>
        <taxon>Gunneridae</taxon>
        <taxon>Pentapetalae</taxon>
        <taxon>rosids</taxon>
        <taxon>fabids</taxon>
        <taxon>Celastrales</taxon>
        <taxon>Celastraceae</taxon>
        <taxon>Tripterygium</taxon>
    </lineage>
</organism>
<dbReference type="FunCoup" id="A0A7J7CYI4">
    <property type="interactions" value="887"/>
</dbReference>
<dbReference type="Proteomes" id="UP000593562">
    <property type="component" value="Unassembled WGS sequence"/>
</dbReference>
<dbReference type="GO" id="GO:0009658">
    <property type="term" value="P:chloroplast organization"/>
    <property type="evidence" value="ECO:0007669"/>
    <property type="project" value="InterPro"/>
</dbReference>
<dbReference type="Gene3D" id="1.25.40.10">
    <property type="entry name" value="Tetratricopeptide repeat domain"/>
    <property type="match status" value="1"/>
</dbReference>
<dbReference type="GO" id="GO:0003723">
    <property type="term" value="F:RNA binding"/>
    <property type="evidence" value="ECO:0007669"/>
    <property type="project" value="InterPro"/>
</dbReference>
<protein>
    <recommendedName>
        <fullName evidence="3">Pentatricopeptide repeat-containing protein</fullName>
    </recommendedName>
</protein>
<gene>
    <name evidence="1" type="ORF">HS088_TW12G00362</name>
</gene>
<dbReference type="InParanoid" id="A0A7J7CYI4"/>
<evidence type="ECO:0000313" key="2">
    <source>
        <dbReference type="Proteomes" id="UP000593562"/>
    </source>
</evidence>
<evidence type="ECO:0008006" key="3">
    <source>
        <dbReference type="Google" id="ProtNLM"/>
    </source>
</evidence>
<dbReference type="PANTHER" id="PTHR47594:SF3">
    <property type="entry name" value="PROTEIN THYLAKOID ASSEMBLY 8, CHLOROPLASTIC"/>
    <property type="match status" value="1"/>
</dbReference>